<proteinExistence type="predicted"/>
<evidence type="ECO:0000313" key="1">
    <source>
        <dbReference type="EMBL" id="QHT34576.1"/>
    </source>
</evidence>
<dbReference type="AlphaFoldDB" id="A0A6C0EZE6"/>
<sequence length="308" mass="35720">MDYVNLDLDIQNYDLEDITNLFKIPIVFTESDLRAAKLVVLHTHPDKSKLPKEIFLFFTSAYKILYQIFTFRTGKNRNKKESYSDLVAEETVAPEEDSMKLCVDKVKQLSSTEFNKLFNEHYEKCKIQMEEEQGYEDWFRSDDASEDLTTATSLSSWDQRVSEIDKQKQALRTNLSLVSKSELQCANIFGGGENYYMLGQGAPKEHSSGLFSSLQYEDLKKAHTETVIPVTHEDYANSKKFNNVNELQSFRDVHLKTYNYEESLNKKKTEAHIAEEDNTHRAFTLAKQDELAQEMNKRFNGSFLKSIM</sequence>
<evidence type="ECO:0008006" key="2">
    <source>
        <dbReference type="Google" id="ProtNLM"/>
    </source>
</evidence>
<protein>
    <recommendedName>
        <fullName evidence="2">J domain-containing protein</fullName>
    </recommendedName>
</protein>
<reference evidence="1" key="1">
    <citation type="journal article" date="2020" name="Nature">
        <title>Giant virus diversity and host interactions through global metagenomics.</title>
        <authorList>
            <person name="Schulz F."/>
            <person name="Roux S."/>
            <person name="Paez-Espino D."/>
            <person name="Jungbluth S."/>
            <person name="Walsh D.A."/>
            <person name="Denef V.J."/>
            <person name="McMahon K.D."/>
            <person name="Konstantinidis K.T."/>
            <person name="Eloe-Fadrosh E.A."/>
            <person name="Kyrpides N.C."/>
            <person name="Woyke T."/>
        </authorList>
    </citation>
    <scope>NUCLEOTIDE SEQUENCE</scope>
    <source>
        <strain evidence="1">GVMAG-M-3300009163-63</strain>
    </source>
</reference>
<accession>A0A6C0EZE6</accession>
<dbReference type="EMBL" id="MN739002">
    <property type="protein sequence ID" value="QHT34576.1"/>
    <property type="molecule type" value="Genomic_DNA"/>
</dbReference>
<organism evidence="1">
    <name type="scientific">viral metagenome</name>
    <dbReference type="NCBI Taxonomy" id="1070528"/>
    <lineage>
        <taxon>unclassified sequences</taxon>
        <taxon>metagenomes</taxon>
        <taxon>organismal metagenomes</taxon>
    </lineage>
</organism>
<name>A0A6C0EZE6_9ZZZZ</name>